<feature type="compositionally biased region" description="Acidic residues" evidence="1">
    <location>
        <begin position="8"/>
        <end position="17"/>
    </location>
</feature>
<sequence>MSVPSEEPMPESVEEETPWAVDSEAPIPDAAEQRQEVTGRPGDAGTTPVPQVPLEADPADAIDQQRVVNNLDEEFQ</sequence>
<accession>A0ABW5G5V5</accession>
<dbReference type="Proteomes" id="UP001597417">
    <property type="component" value="Unassembled WGS sequence"/>
</dbReference>
<evidence type="ECO:0000313" key="2">
    <source>
        <dbReference type="EMBL" id="MFD2422368.1"/>
    </source>
</evidence>
<protein>
    <submittedName>
        <fullName evidence="2">Uncharacterized protein</fullName>
    </submittedName>
</protein>
<feature type="region of interest" description="Disordered" evidence="1">
    <location>
        <begin position="1"/>
        <end position="76"/>
    </location>
</feature>
<dbReference type="EMBL" id="JBHUKR010000027">
    <property type="protein sequence ID" value="MFD2422368.1"/>
    <property type="molecule type" value="Genomic_DNA"/>
</dbReference>
<reference evidence="3" key="1">
    <citation type="journal article" date="2019" name="Int. J. Syst. Evol. Microbiol.">
        <title>The Global Catalogue of Microorganisms (GCM) 10K type strain sequencing project: providing services to taxonomists for standard genome sequencing and annotation.</title>
        <authorList>
            <consortium name="The Broad Institute Genomics Platform"/>
            <consortium name="The Broad Institute Genome Sequencing Center for Infectious Disease"/>
            <person name="Wu L."/>
            <person name="Ma J."/>
        </authorList>
    </citation>
    <scope>NUCLEOTIDE SEQUENCE [LARGE SCALE GENOMIC DNA]</scope>
    <source>
        <strain evidence="3">CGMCC 4.7645</strain>
    </source>
</reference>
<organism evidence="2 3">
    <name type="scientific">Amycolatopsis pigmentata</name>
    <dbReference type="NCBI Taxonomy" id="450801"/>
    <lineage>
        <taxon>Bacteria</taxon>
        <taxon>Bacillati</taxon>
        <taxon>Actinomycetota</taxon>
        <taxon>Actinomycetes</taxon>
        <taxon>Pseudonocardiales</taxon>
        <taxon>Pseudonocardiaceae</taxon>
        <taxon>Amycolatopsis</taxon>
    </lineage>
</organism>
<comment type="caution">
    <text evidence="2">The sequence shown here is derived from an EMBL/GenBank/DDBJ whole genome shotgun (WGS) entry which is preliminary data.</text>
</comment>
<proteinExistence type="predicted"/>
<name>A0ABW5G5V5_9PSEU</name>
<evidence type="ECO:0000256" key="1">
    <source>
        <dbReference type="SAM" id="MobiDB-lite"/>
    </source>
</evidence>
<dbReference type="RefSeq" id="WP_378271417.1">
    <property type="nucleotide sequence ID" value="NZ_JBHUKR010000027.1"/>
</dbReference>
<evidence type="ECO:0000313" key="3">
    <source>
        <dbReference type="Proteomes" id="UP001597417"/>
    </source>
</evidence>
<keyword evidence="3" id="KW-1185">Reference proteome</keyword>
<gene>
    <name evidence="2" type="ORF">ACFSXZ_39205</name>
</gene>